<dbReference type="PANTHER" id="PTHR42648">
    <property type="entry name" value="TRANSPOSASE, PUTATIVE-RELATED"/>
    <property type="match status" value="1"/>
</dbReference>
<evidence type="ECO:0000256" key="3">
    <source>
        <dbReference type="SAM" id="MobiDB-lite"/>
    </source>
</evidence>
<feature type="region of interest" description="Disordered" evidence="3">
    <location>
        <begin position="161"/>
        <end position="184"/>
    </location>
</feature>
<feature type="domain" description="Retroviral polymerase SH3-like" evidence="5">
    <location>
        <begin position="54"/>
        <end position="115"/>
    </location>
</feature>
<reference evidence="6" key="1">
    <citation type="submission" date="2020-06" db="EMBL/GenBank/DDBJ databases">
        <authorList>
            <person name="Li T."/>
            <person name="Hu X."/>
            <person name="Zhang T."/>
            <person name="Song X."/>
            <person name="Zhang H."/>
            <person name="Dai N."/>
            <person name="Sheng W."/>
            <person name="Hou X."/>
            <person name="Wei L."/>
        </authorList>
    </citation>
    <scope>NUCLEOTIDE SEQUENCE</scope>
    <source>
        <strain evidence="6">G02</strain>
        <tissue evidence="6">Leaf</tissue>
    </source>
</reference>
<dbReference type="PANTHER" id="PTHR42648:SF31">
    <property type="entry name" value="RNA-DIRECTED DNA POLYMERASE"/>
    <property type="match status" value="1"/>
</dbReference>
<dbReference type="GO" id="GO:0016787">
    <property type="term" value="F:hydrolase activity"/>
    <property type="evidence" value="ECO:0007669"/>
    <property type="project" value="UniProtKB-KW"/>
</dbReference>
<dbReference type="InterPro" id="IPR013103">
    <property type="entry name" value="RVT_2"/>
</dbReference>
<evidence type="ECO:0000313" key="6">
    <source>
        <dbReference type="EMBL" id="KAL0379086.1"/>
    </source>
</evidence>
<dbReference type="Pfam" id="PF07727">
    <property type="entry name" value="RVT_2"/>
    <property type="match status" value="1"/>
</dbReference>
<dbReference type="InterPro" id="IPR039537">
    <property type="entry name" value="Retrotran_Ty1/copia-like"/>
</dbReference>
<keyword evidence="1" id="KW-0479">Metal-binding</keyword>
<evidence type="ECO:0000259" key="4">
    <source>
        <dbReference type="Pfam" id="PF07727"/>
    </source>
</evidence>
<evidence type="ECO:0000256" key="1">
    <source>
        <dbReference type="ARBA" id="ARBA00022723"/>
    </source>
</evidence>
<protein>
    <submittedName>
        <fullName evidence="6">Retrovirus-related Pol polyprotein from transposon RE1</fullName>
    </submittedName>
</protein>
<comment type="caution">
    <text evidence="6">The sequence shown here is derived from an EMBL/GenBank/DDBJ whole genome shotgun (WGS) entry which is preliminary data.</text>
</comment>
<evidence type="ECO:0000256" key="2">
    <source>
        <dbReference type="ARBA" id="ARBA00022801"/>
    </source>
</evidence>
<dbReference type="GO" id="GO:0046872">
    <property type="term" value="F:metal ion binding"/>
    <property type="evidence" value="ECO:0007669"/>
    <property type="project" value="UniProtKB-KW"/>
</dbReference>
<gene>
    <name evidence="6" type="ORF">Sradi_3214100</name>
</gene>
<dbReference type="Pfam" id="PF25597">
    <property type="entry name" value="SH3_retrovirus"/>
    <property type="match status" value="1"/>
</dbReference>
<dbReference type="SUPFAM" id="SSF56672">
    <property type="entry name" value="DNA/RNA polymerases"/>
    <property type="match status" value="1"/>
</dbReference>
<evidence type="ECO:0000259" key="5">
    <source>
        <dbReference type="Pfam" id="PF25597"/>
    </source>
</evidence>
<reference evidence="6" key="2">
    <citation type="journal article" date="2024" name="Plant">
        <title>Genomic evolution and insights into agronomic trait innovations of Sesamum species.</title>
        <authorList>
            <person name="Miao H."/>
            <person name="Wang L."/>
            <person name="Qu L."/>
            <person name="Liu H."/>
            <person name="Sun Y."/>
            <person name="Le M."/>
            <person name="Wang Q."/>
            <person name="Wei S."/>
            <person name="Zheng Y."/>
            <person name="Lin W."/>
            <person name="Duan Y."/>
            <person name="Cao H."/>
            <person name="Xiong S."/>
            <person name="Wang X."/>
            <person name="Wei L."/>
            <person name="Li C."/>
            <person name="Ma Q."/>
            <person name="Ju M."/>
            <person name="Zhao R."/>
            <person name="Li G."/>
            <person name="Mu C."/>
            <person name="Tian Q."/>
            <person name="Mei H."/>
            <person name="Zhang T."/>
            <person name="Gao T."/>
            <person name="Zhang H."/>
        </authorList>
    </citation>
    <scope>NUCLEOTIDE SEQUENCE</scope>
    <source>
        <strain evidence="6">G02</strain>
    </source>
</reference>
<keyword evidence="2" id="KW-0378">Hydrolase</keyword>
<name>A0AAW2RGC2_SESRA</name>
<dbReference type="InterPro" id="IPR043502">
    <property type="entry name" value="DNA/RNA_pol_sf"/>
</dbReference>
<organism evidence="6">
    <name type="scientific">Sesamum radiatum</name>
    <name type="common">Black benniseed</name>
    <dbReference type="NCBI Taxonomy" id="300843"/>
    <lineage>
        <taxon>Eukaryota</taxon>
        <taxon>Viridiplantae</taxon>
        <taxon>Streptophyta</taxon>
        <taxon>Embryophyta</taxon>
        <taxon>Tracheophyta</taxon>
        <taxon>Spermatophyta</taxon>
        <taxon>Magnoliopsida</taxon>
        <taxon>eudicotyledons</taxon>
        <taxon>Gunneridae</taxon>
        <taxon>Pentapetalae</taxon>
        <taxon>asterids</taxon>
        <taxon>lamiids</taxon>
        <taxon>Lamiales</taxon>
        <taxon>Pedaliaceae</taxon>
        <taxon>Sesamum</taxon>
    </lineage>
</organism>
<sequence length="520" mass="58077">MIESHLPKEFWADSLLVATHIINKLPSKTLSWKSPFELLHKKSPSYHTLKTFGCLCYASNTTPHKTKFDARALRCIFIGYPQGQKGYKLFDIDHKTTLISRDVIFHEHFFPYLQKLSTSPCSPISISVHDLNFPSTSIHSSTPTSVTDNLDVVTPDSSLDSHIPSTDLPAEPISTPTFPAPVRKSTRISKPPAWLDDFHCNLSHTSVITSTDLSLSHKGFLAALSTIQEPRTYMQARGSIKWVQAMQQELAALETNETWEIVELPKGKKPIGCKWVYKIKLNPDGSVERYKARLVAKGYTQVEGIDYFDRFSPVAKAVTVRTFLAIASGLNWPVHQVDINNAFLHDFLDEDIYMTAPEGSSIPPGKVCKLKRSLYGLKQASRQWNLELTAKLISSGFTQSHHDHCLFIKDSINSLVALLVYVDDVLITSPSLDQITTVKQFLDSTFTIKDMGTAKYFLGLEIARSAEGMPITQHKFIRDIIQDSGLQSSKPAATPLPLGIKLTSFSPSPLSDPEPYRCLV</sequence>
<feature type="domain" description="Reverse transcriptase Ty1/copia-type" evidence="4">
    <location>
        <begin position="256"/>
        <end position="496"/>
    </location>
</feature>
<accession>A0AAW2RGC2</accession>
<dbReference type="EMBL" id="JACGWJ010000013">
    <property type="protein sequence ID" value="KAL0379086.1"/>
    <property type="molecule type" value="Genomic_DNA"/>
</dbReference>
<proteinExistence type="predicted"/>
<dbReference type="AlphaFoldDB" id="A0AAW2RGC2"/>
<dbReference type="InterPro" id="IPR057670">
    <property type="entry name" value="SH3_retrovirus"/>
</dbReference>